<dbReference type="SMR" id="A0A287AAR0"/>
<evidence type="ECO:0000256" key="4">
    <source>
        <dbReference type="SAM" id="Coils"/>
    </source>
</evidence>
<dbReference type="CTD" id="168537"/>
<evidence type="ECO:0000256" key="2">
    <source>
        <dbReference type="ARBA" id="ARBA00022741"/>
    </source>
</evidence>
<comment type="similarity">
    <text evidence="1">Belongs to the TRAFAC class TrmE-Era-EngA-EngB-Septin-like GTPase superfamily. AIG1/Toc34/Toc159-like paraseptin GTPase family. IAN subfamily.</text>
</comment>
<dbReference type="GeneTree" id="ENSGT00940000163384"/>
<dbReference type="PROSITE" id="PS51720">
    <property type="entry name" value="G_AIG1"/>
    <property type="match status" value="1"/>
</dbReference>
<evidence type="ECO:0000313" key="6">
    <source>
        <dbReference type="Ensembl" id="ENSSSCP00000040898.1"/>
    </source>
</evidence>
<protein>
    <submittedName>
        <fullName evidence="6">GTPase, IMAP family member 7</fullName>
    </submittedName>
</protein>
<dbReference type="PANTHER" id="PTHR10903:SF170">
    <property type="entry name" value="GTPASE IMAP FAMILY MEMBER 7"/>
    <property type="match status" value="1"/>
</dbReference>
<dbReference type="GO" id="GO:0005525">
    <property type="term" value="F:GTP binding"/>
    <property type="evidence" value="ECO:0007669"/>
    <property type="project" value="UniProtKB-KW"/>
</dbReference>
<dbReference type="SUPFAM" id="SSF52540">
    <property type="entry name" value="P-loop containing nucleoside triphosphate hydrolases"/>
    <property type="match status" value="1"/>
</dbReference>
<reference evidence="6" key="3">
    <citation type="submission" date="2025-05" db="UniProtKB">
        <authorList>
            <consortium name="Ensembl"/>
        </authorList>
    </citation>
    <scope>IDENTIFICATION</scope>
</reference>
<reference evidence="7" key="1">
    <citation type="submission" date="2009-11" db="EMBL/GenBank/DDBJ databases">
        <authorList>
            <consortium name="Porcine genome sequencing project"/>
        </authorList>
    </citation>
    <scope>NUCLEOTIDE SEQUENCE [LARGE SCALE GENOMIC DNA]</scope>
    <source>
        <strain evidence="7">Duroc</strain>
    </source>
</reference>
<dbReference type="InterPro" id="IPR045058">
    <property type="entry name" value="GIMA/IAN/Toc"/>
</dbReference>
<dbReference type="AlphaFoldDB" id="A0A287AAR0"/>
<evidence type="ECO:0000259" key="5">
    <source>
        <dbReference type="PROSITE" id="PS51720"/>
    </source>
</evidence>
<dbReference type="Ensembl" id="ENSSSCT00000043794.3">
    <property type="protein sequence ID" value="ENSSSCP00000040898.1"/>
    <property type="gene ID" value="ENSSSCG00000031897.3"/>
</dbReference>
<keyword evidence="3" id="KW-0342">GTP-binding</keyword>
<dbReference type="PANTHER" id="PTHR10903">
    <property type="entry name" value="GTPASE, IMAP FAMILY MEMBER-RELATED"/>
    <property type="match status" value="1"/>
</dbReference>
<dbReference type="Pfam" id="PF04548">
    <property type="entry name" value="AIG1"/>
    <property type="match status" value="1"/>
</dbReference>
<organism evidence="6 7">
    <name type="scientific">Sus scrofa</name>
    <name type="common">Pig</name>
    <dbReference type="NCBI Taxonomy" id="9823"/>
    <lineage>
        <taxon>Eukaryota</taxon>
        <taxon>Metazoa</taxon>
        <taxon>Chordata</taxon>
        <taxon>Craniata</taxon>
        <taxon>Vertebrata</taxon>
        <taxon>Euteleostomi</taxon>
        <taxon>Mammalia</taxon>
        <taxon>Eutheria</taxon>
        <taxon>Laurasiatheria</taxon>
        <taxon>Artiodactyla</taxon>
        <taxon>Suina</taxon>
        <taxon>Suidae</taxon>
        <taxon>Sus</taxon>
    </lineage>
</organism>
<gene>
    <name evidence="6" type="primary">GIMAP7</name>
</gene>
<dbReference type="RefSeq" id="XP_020934573.1">
    <property type="nucleotide sequence ID" value="XM_021078914.1"/>
</dbReference>
<dbReference type="Gene3D" id="3.40.50.300">
    <property type="entry name" value="P-loop containing nucleotide triphosphate hydrolases"/>
    <property type="match status" value="1"/>
</dbReference>
<dbReference type="OrthoDB" id="8954335at2759"/>
<keyword evidence="7" id="KW-1185">Reference proteome</keyword>
<dbReference type="GO" id="GO:0003924">
    <property type="term" value="F:GTPase activity"/>
    <property type="evidence" value="ECO:0000318"/>
    <property type="project" value="GO_Central"/>
</dbReference>
<dbReference type="GeneID" id="106508189"/>
<evidence type="ECO:0000256" key="1">
    <source>
        <dbReference type="ARBA" id="ARBA00008535"/>
    </source>
</evidence>
<dbReference type="Proteomes" id="UP000008227">
    <property type="component" value="Chromosome 18"/>
</dbReference>
<dbReference type="STRING" id="9823.ENSSSCP00000049640"/>
<dbReference type="CDD" id="cd01852">
    <property type="entry name" value="AIG1"/>
    <property type="match status" value="1"/>
</dbReference>
<dbReference type="Ensembl" id="ENSSSCT00000064817.3">
    <property type="protein sequence ID" value="ENSSSCP00000049640.1"/>
    <property type="gene ID" value="ENSSSCG00000031897.3"/>
</dbReference>
<dbReference type="RefSeq" id="XP_020934574.1">
    <property type="nucleotide sequence ID" value="XM_021078915.1"/>
</dbReference>
<reference evidence="6" key="2">
    <citation type="journal article" date="2020" name="Gigascience">
        <title>An improved pig reference genome sequence to enable pig genetics and genomics research.</title>
        <authorList>
            <person name="Warr A."/>
            <person name="Affara N."/>
            <person name="Aken B."/>
            <person name="Beiki H."/>
            <person name="Bickhart D.M."/>
            <person name="Billis K."/>
            <person name="Chow W."/>
            <person name="Eory L."/>
            <person name="Finlayson H.A."/>
            <person name="Flicek P."/>
            <person name="Giron C.G."/>
            <person name="Griffin D.K."/>
            <person name="Hall R."/>
            <person name="Hannum G."/>
            <person name="Hourlier T."/>
            <person name="Howe K."/>
            <person name="Hume D.A."/>
            <person name="Izuogu O."/>
            <person name="Kim K."/>
            <person name="Koren S."/>
            <person name="Liu H."/>
            <person name="Manchanda N."/>
            <person name="Martin F.J."/>
            <person name="Nonneman D.J."/>
            <person name="O'Connor R.E."/>
            <person name="Phillippy A.M."/>
            <person name="Rohrer G.A."/>
            <person name="Rosen B.D."/>
            <person name="Rund L.A."/>
            <person name="Sargent C.A."/>
            <person name="Schook L.B."/>
            <person name="Schroeder S.G."/>
            <person name="Schwartz A.S."/>
            <person name="Skinner B.M."/>
            <person name="Talbot R."/>
            <person name="Tseng E."/>
            <person name="Tuggle C.K."/>
            <person name="Watson M."/>
            <person name="Smith T.P.L."/>
            <person name="Archibald A.L."/>
        </authorList>
    </citation>
    <scope>NUCLEOTIDE SEQUENCE [LARGE SCALE GENOMIC DNA]</scope>
    <source>
        <strain evidence="6">Duroc</strain>
    </source>
</reference>
<feature type="domain" description="AIG1-type G" evidence="5">
    <location>
        <begin position="6"/>
        <end position="210"/>
    </location>
</feature>
<dbReference type="OMA" id="QECPSRR"/>
<sequence>MADSKDSTLRIVLVGKTGSGKSATANTILGEKRFESKLSPHAVTKTCQQASRKWKGRELLVVDTPGLFDTEEKLDTTCREISRCIFYSCPGPHAIVLVLQLNRHTDEEQKTVKLIKAVFGETALKHMMLLFTRKDDLEDGSLSDFIGDADANLQRIIRECGNRYCAFSNCSRTDQAEKEAQLQELVELIEQMVRDNDGAYYTDSIYEDVDERLRNHKETLKILNEELQMECENIEKKYAHKPLPEKEKEKELVRRRHSENVRTLTEEAEKSILEAVFSKIKNLLSRCGKYFGNDVHCVVS</sequence>
<feature type="coiled-coil region" evidence="4">
    <location>
        <begin position="175"/>
        <end position="237"/>
    </location>
</feature>
<evidence type="ECO:0000313" key="7">
    <source>
        <dbReference type="Proteomes" id="UP000008227"/>
    </source>
</evidence>
<dbReference type="FunFam" id="3.40.50.300:FF:000366">
    <property type="entry name" value="GTPase, IMAP family member 2"/>
    <property type="match status" value="1"/>
</dbReference>
<dbReference type="InterPro" id="IPR027417">
    <property type="entry name" value="P-loop_NTPase"/>
</dbReference>
<proteinExistence type="inferred from homology"/>
<name>A0A287AAR0_PIG</name>
<dbReference type="InterPro" id="IPR006703">
    <property type="entry name" value="G_AIG1"/>
</dbReference>
<evidence type="ECO:0000256" key="3">
    <source>
        <dbReference type="ARBA" id="ARBA00023134"/>
    </source>
</evidence>
<dbReference type="KEGG" id="ssc:106508189"/>
<accession>A0A287AAR0</accession>
<keyword evidence="4" id="KW-0175">Coiled coil</keyword>
<keyword evidence="2" id="KW-0547">Nucleotide-binding</keyword>
<dbReference type="Bgee" id="ENSSSCG00000031897">
    <property type="expression patterns" value="Expressed in blood and 35 other cell types or tissues"/>
</dbReference>
<dbReference type="RefSeq" id="XP_020934575.1">
    <property type="nucleotide sequence ID" value="XM_021078916.1"/>
</dbReference>